<dbReference type="EMBL" id="MLAK01000727">
    <property type="protein sequence ID" value="OHT06373.1"/>
    <property type="molecule type" value="Genomic_DNA"/>
</dbReference>
<sequence>MKASKLRQNRIDEELANLPFSSKKKQTNNDDCIRKKKKYVRDSSIHHYTPKPFRLSNNTDETLEAIARFCKAEKPNHDISESAKMNFVCEVRRREAGKGKGNQNKIRKGSYPSFCLPYNERIKNIVDFDKMFPKTPGFRGETIKQKAVNDQSAPNIHVTRRLRQYLIAKNEKLPDFLENINPKPLKYDYCCVRK</sequence>
<dbReference type="VEuPathDB" id="TrichDB:TRFO_05567"/>
<evidence type="ECO:0000313" key="3">
    <source>
        <dbReference type="Proteomes" id="UP000179807"/>
    </source>
</evidence>
<feature type="region of interest" description="Disordered" evidence="1">
    <location>
        <begin position="1"/>
        <end position="31"/>
    </location>
</feature>
<name>A0A1J4KA95_9EUKA</name>
<reference evidence="2" key="1">
    <citation type="submission" date="2016-10" db="EMBL/GenBank/DDBJ databases">
        <authorList>
            <person name="Benchimol M."/>
            <person name="Almeida L.G."/>
            <person name="Vasconcelos A.T."/>
            <person name="Perreira-Neves A."/>
            <person name="Rosa I.A."/>
            <person name="Tasca T."/>
            <person name="Bogo M.R."/>
            <person name="de Souza W."/>
        </authorList>
    </citation>
    <scope>NUCLEOTIDE SEQUENCE [LARGE SCALE GENOMIC DNA]</scope>
    <source>
        <strain evidence="2">K</strain>
    </source>
</reference>
<gene>
    <name evidence="2" type="ORF">TRFO_05567</name>
</gene>
<accession>A0A1J4KA95</accession>
<comment type="caution">
    <text evidence="2">The sequence shown here is derived from an EMBL/GenBank/DDBJ whole genome shotgun (WGS) entry which is preliminary data.</text>
</comment>
<evidence type="ECO:0000256" key="1">
    <source>
        <dbReference type="SAM" id="MobiDB-lite"/>
    </source>
</evidence>
<protein>
    <submittedName>
        <fullName evidence="2">Uncharacterized protein</fullName>
    </submittedName>
</protein>
<dbReference type="GeneID" id="94827268"/>
<dbReference type="Proteomes" id="UP000179807">
    <property type="component" value="Unassembled WGS sequence"/>
</dbReference>
<keyword evidence="3" id="KW-1185">Reference proteome</keyword>
<dbReference type="RefSeq" id="XP_068359509.1">
    <property type="nucleotide sequence ID" value="XM_068492564.1"/>
</dbReference>
<proteinExistence type="predicted"/>
<organism evidence="2 3">
    <name type="scientific">Tritrichomonas foetus</name>
    <dbReference type="NCBI Taxonomy" id="1144522"/>
    <lineage>
        <taxon>Eukaryota</taxon>
        <taxon>Metamonada</taxon>
        <taxon>Parabasalia</taxon>
        <taxon>Tritrichomonadida</taxon>
        <taxon>Tritrichomonadidae</taxon>
        <taxon>Tritrichomonas</taxon>
    </lineage>
</organism>
<dbReference type="AlphaFoldDB" id="A0A1J4KA95"/>
<evidence type="ECO:0000313" key="2">
    <source>
        <dbReference type="EMBL" id="OHT06373.1"/>
    </source>
</evidence>